<dbReference type="Gene3D" id="1.25.40.20">
    <property type="entry name" value="Ankyrin repeat-containing domain"/>
    <property type="match status" value="1"/>
</dbReference>
<reference evidence="1 2" key="1">
    <citation type="submission" date="2023-01" db="EMBL/GenBank/DDBJ databases">
        <title>Analysis of 21 Apiospora genomes using comparative genomics revels a genus with tremendous synthesis potential of carbohydrate active enzymes and secondary metabolites.</title>
        <authorList>
            <person name="Sorensen T."/>
        </authorList>
    </citation>
    <scope>NUCLEOTIDE SEQUENCE [LARGE SCALE GENOMIC DNA]</scope>
    <source>
        <strain evidence="1 2">CBS 83171</strain>
    </source>
</reference>
<dbReference type="EMBL" id="JAQQWM010000009">
    <property type="protein sequence ID" value="KAK8047488.1"/>
    <property type="molecule type" value="Genomic_DNA"/>
</dbReference>
<evidence type="ECO:0000313" key="2">
    <source>
        <dbReference type="Proteomes" id="UP001446871"/>
    </source>
</evidence>
<evidence type="ECO:0000313" key="1">
    <source>
        <dbReference type="EMBL" id="KAK8047488.1"/>
    </source>
</evidence>
<dbReference type="InterPro" id="IPR036770">
    <property type="entry name" value="Ankyrin_rpt-contain_sf"/>
</dbReference>
<dbReference type="Proteomes" id="UP001446871">
    <property type="component" value="Unassembled WGS sequence"/>
</dbReference>
<keyword evidence="2" id="KW-1185">Reference proteome</keyword>
<gene>
    <name evidence="1" type="ORF">PG996_015552</name>
</gene>
<organism evidence="1 2">
    <name type="scientific">Apiospora saccharicola</name>
    <dbReference type="NCBI Taxonomy" id="335842"/>
    <lineage>
        <taxon>Eukaryota</taxon>
        <taxon>Fungi</taxon>
        <taxon>Dikarya</taxon>
        <taxon>Ascomycota</taxon>
        <taxon>Pezizomycotina</taxon>
        <taxon>Sordariomycetes</taxon>
        <taxon>Xylariomycetidae</taxon>
        <taxon>Amphisphaeriales</taxon>
        <taxon>Apiosporaceae</taxon>
        <taxon>Apiospora</taxon>
    </lineage>
</organism>
<sequence length="439" mass="48514">MDSLTAINTRSLDHAFNLLLLRSEVAAAVTSIADVRHQLPVLQEKMDFATTSILSQPTVSASQVQQSTREIEAVVSRSQDLRELYFQQHLEKLEKLEKLQLKTLLAVRAASKPATLRDICDSAQPANQDPSGIPLLEPPRQIRINSLGTVQHARMASVTGKYCICPTPYQSAAGKELAWHRLNLSTKLETRGHWPSCPMSNVGITNRRAINLRYSSSASVLQAAINISFAMMSGAGGFSISPSITYHPRVNEQSDTAFRILYLIRDCFWVCRPSNKEAVMVASLRGLTRLFDEKRACPTAITDESNTLMHAAASAHKFATKTTGKGERVMGLFVDLFKTLLWYGVPAYNYNDMACECGPLSMAVIRQDTNEVVRILNRHPSSLFEVNVHGQTPLHLATGNHRILLTLIKAADSTLLNQPDRAGATALETAMVLFKRCKI</sequence>
<accession>A0ABR1TLF5</accession>
<name>A0ABR1TLF5_9PEZI</name>
<protein>
    <submittedName>
        <fullName evidence="1">Uncharacterized protein</fullName>
    </submittedName>
</protein>
<dbReference type="SUPFAM" id="SSF48403">
    <property type="entry name" value="Ankyrin repeat"/>
    <property type="match status" value="1"/>
</dbReference>
<comment type="caution">
    <text evidence="1">The sequence shown here is derived from an EMBL/GenBank/DDBJ whole genome shotgun (WGS) entry which is preliminary data.</text>
</comment>
<proteinExistence type="predicted"/>